<accession>A0AA88A5K6</accession>
<dbReference type="EMBL" id="BTGU01000009">
    <property type="protein sequence ID" value="GMN39538.1"/>
    <property type="molecule type" value="Genomic_DNA"/>
</dbReference>
<dbReference type="AlphaFoldDB" id="A0AA88A5K6"/>
<organism evidence="1 2">
    <name type="scientific">Ficus carica</name>
    <name type="common">Common fig</name>
    <dbReference type="NCBI Taxonomy" id="3494"/>
    <lineage>
        <taxon>Eukaryota</taxon>
        <taxon>Viridiplantae</taxon>
        <taxon>Streptophyta</taxon>
        <taxon>Embryophyta</taxon>
        <taxon>Tracheophyta</taxon>
        <taxon>Spermatophyta</taxon>
        <taxon>Magnoliopsida</taxon>
        <taxon>eudicotyledons</taxon>
        <taxon>Gunneridae</taxon>
        <taxon>Pentapetalae</taxon>
        <taxon>rosids</taxon>
        <taxon>fabids</taxon>
        <taxon>Rosales</taxon>
        <taxon>Moraceae</taxon>
        <taxon>Ficeae</taxon>
        <taxon>Ficus</taxon>
    </lineage>
</organism>
<name>A0AA88A5K6_FICCA</name>
<proteinExistence type="predicted"/>
<gene>
    <name evidence="1" type="ORF">TIFTF001_008779</name>
</gene>
<reference evidence="1" key="1">
    <citation type="submission" date="2023-07" db="EMBL/GenBank/DDBJ databases">
        <title>draft genome sequence of fig (Ficus carica).</title>
        <authorList>
            <person name="Takahashi T."/>
            <person name="Nishimura K."/>
        </authorList>
    </citation>
    <scope>NUCLEOTIDE SEQUENCE</scope>
</reference>
<sequence length="94" mass="11079">MTRFFDKLRRFSLHHTPVAARFLFLKLADLCKSFAAKAVSLFSMDPYSNGVDFWDLDHSNFRSQRPRLLDLDLDPNFDDMVYLVPYQYGQLILV</sequence>
<keyword evidence="2" id="KW-1185">Reference proteome</keyword>
<evidence type="ECO:0000313" key="1">
    <source>
        <dbReference type="EMBL" id="GMN39538.1"/>
    </source>
</evidence>
<dbReference type="Proteomes" id="UP001187192">
    <property type="component" value="Unassembled WGS sequence"/>
</dbReference>
<comment type="caution">
    <text evidence="1">The sequence shown here is derived from an EMBL/GenBank/DDBJ whole genome shotgun (WGS) entry which is preliminary data.</text>
</comment>
<protein>
    <submittedName>
        <fullName evidence="1">Uncharacterized protein</fullName>
    </submittedName>
</protein>
<evidence type="ECO:0000313" key="2">
    <source>
        <dbReference type="Proteomes" id="UP001187192"/>
    </source>
</evidence>